<dbReference type="RefSeq" id="WP_258383421.1">
    <property type="nucleotide sequence ID" value="NZ_CP091430.1"/>
</dbReference>
<organism evidence="1 2">
    <name type="scientific">Paenibacillus spongiae</name>
    <dbReference type="NCBI Taxonomy" id="2909671"/>
    <lineage>
        <taxon>Bacteria</taxon>
        <taxon>Bacillati</taxon>
        <taxon>Bacillota</taxon>
        <taxon>Bacilli</taxon>
        <taxon>Bacillales</taxon>
        <taxon>Paenibacillaceae</taxon>
        <taxon>Paenibacillus</taxon>
    </lineage>
</organism>
<proteinExistence type="predicted"/>
<keyword evidence="2" id="KW-1185">Reference proteome</keyword>
<protein>
    <submittedName>
        <fullName evidence="1">Uncharacterized protein</fullName>
    </submittedName>
</protein>
<gene>
    <name evidence="1" type="ORF">L1F29_17815</name>
</gene>
<dbReference type="Proteomes" id="UP001057877">
    <property type="component" value="Chromosome"/>
</dbReference>
<name>A0ABY5S1A7_9BACL</name>
<reference evidence="1" key="1">
    <citation type="submission" date="2022-01" db="EMBL/GenBank/DDBJ databases">
        <title>Paenibacillus spongiae sp. nov., isolated from marine sponge.</title>
        <authorList>
            <person name="Li Z."/>
            <person name="Zhang M."/>
        </authorList>
    </citation>
    <scope>NUCLEOTIDE SEQUENCE</scope>
    <source>
        <strain evidence="1">PHS-Z3</strain>
    </source>
</reference>
<dbReference type="EMBL" id="CP091430">
    <property type="protein sequence ID" value="UVI27335.1"/>
    <property type="molecule type" value="Genomic_DNA"/>
</dbReference>
<accession>A0ABY5S1A7</accession>
<evidence type="ECO:0000313" key="1">
    <source>
        <dbReference type="EMBL" id="UVI27335.1"/>
    </source>
</evidence>
<sequence length="70" mass="7974">MFVMFLFNVIAELEGKIAKDGMTLNFEDSENESLQLIFKSLADIDIDSINLVQKPVFIDLKEHKDGILKT</sequence>
<evidence type="ECO:0000313" key="2">
    <source>
        <dbReference type="Proteomes" id="UP001057877"/>
    </source>
</evidence>